<keyword evidence="10" id="KW-0675">Receptor</keyword>
<evidence type="ECO:0000256" key="2">
    <source>
        <dbReference type="ARBA" id="ARBA00008280"/>
    </source>
</evidence>
<feature type="signal peptide" evidence="14">
    <location>
        <begin position="1"/>
        <end position="20"/>
    </location>
</feature>
<dbReference type="Pfam" id="PF00041">
    <property type="entry name" value="fn3"/>
    <property type="match status" value="1"/>
</dbReference>
<feature type="region of interest" description="Disordered" evidence="13">
    <location>
        <begin position="510"/>
        <end position="554"/>
    </location>
</feature>
<evidence type="ECO:0000256" key="8">
    <source>
        <dbReference type="ARBA" id="ARBA00023136"/>
    </source>
</evidence>
<protein>
    <recommendedName>
        <fullName evidence="3">Interleukin-4 receptor subunit alpha</fullName>
    </recommendedName>
</protein>
<evidence type="ECO:0000256" key="3">
    <source>
        <dbReference type="ARBA" id="ARBA00018975"/>
    </source>
</evidence>
<dbReference type="GO" id="GO:0002532">
    <property type="term" value="P:production of molecular mediator involved in inflammatory response"/>
    <property type="evidence" value="ECO:0007669"/>
    <property type="project" value="InterPro"/>
</dbReference>
<evidence type="ECO:0000256" key="11">
    <source>
        <dbReference type="ARBA" id="ARBA00023180"/>
    </source>
</evidence>
<evidence type="ECO:0000259" key="15">
    <source>
        <dbReference type="PROSITE" id="PS50853"/>
    </source>
</evidence>
<dbReference type="InterPro" id="IPR013783">
    <property type="entry name" value="Ig-like_fold"/>
</dbReference>
<comment type="similarity">
    <text evidence="2">Belongs to the type I cytokine receptor family. Type 4 subfamily.</text>
</comment>
<evidence type="ECO:0000256" key="5">
    <source>
        <dbReference type="ARBA" id="ARBA00022692"/>
    </source>
</evidence>
<keyword evidence="8" id="KW-0472">Membrane</keyword>
<dbReference type="GO" id="GO:0004896">
    <property type="term" value="F:cytokine receptor activity"/>
    <property type="evidence" value="ECO:0007669"/>
    <property type="project" value="InterPro"/>
</dbReference>
<feature type="region of interest" description="Disordered" evidence="13">
    <location>
        <begin position="761"/>
        <end position="804"/>
    </location>
</feature>
<evidence type="ECO:0000256" key="12">
    <source>
        <dbReference type="ARBA" id="ARBA00025115"/>
    </source>
</evidence>
<dbReference type="CDD" id="cd00063">
    <property type="entry name" value="FN3"/>
    <property type="match status" value="1"/>
</dbReference>
<comment type="caution">
    <text evidence="16">The sequence shown here is derived from an EMBL/GenBank/DDBJ whole genome shotgun (WGS) entry which is preliminary data.</text>
</comment>
<dbReference type="Gene3D" id="2.60.40.10">
    <property type="entry name" value="Immunoglobulins"/>
    <property type="match status" value="2"/>
</dbReference>
<evidence type="ECO:0000256" key="13">
    <source>
        <dbReference type="SAM" id="MobiDB-lite"/>
    </source>
</evidence>
<evidence type="ECO:0000256" key="4">
    <source>
        <dbReference type="ARBA" id="ARBA00022553"/>
    </source>
</evidence>
<evidence type="ECO:0000256" key="1">
    <source>
        <dbReference type="ARBA" id="ARBA00004479"/>
    </source>
</evidence>
<dbReference type="InterPro" id="IPR036116">
    <property type="entry name" value="FN3_sf"/>
</dbReference>
<keyword evidence="17" id="KW-1185">Reference proteome</keyword>
<feature type="compositionally biased region" description="Low complexity" evidence="13">
    <location>
        <begin position="534"/>
        <end position="550"/>
    </location>
</feature>
<dbReference type="PANTHER" id="PTHR23037:SF32">
    <property type="entry name" value="INTERLEUKIN-4 RECEPTOR SUBUNIT ALPHA"/>
    <property type="match status" value="1"/>
</dbReference>
<feature type="region of interest" description="Disordered" evidence="13">
    <location>
        <begin position="655"/>
        <end position="699"/>
    </location>
</feature>
<evidence type="ECO:0000256" key="7">
    <source>
        <dbReference type="ARBA" id="ARBA00022989"/>
    </source>
</evidence>
<sequence length="804" mass="86144">MGWLGSGFTFPVSCLILVWAADSGCVRVRHPPTCFSDYISTSTCEWRMSGPTNCSAELRLTYQLDFLISENGTCVPENRESTVCLCNMLMDNVASVDIYQLDLWAGKQQLWTGSFQPSKHVKPMAPGNLTVASNDSHMWQLTWSNPYPPENFLYDELSYQVNISNEDDPSEFTVNNVTYMEPTLRFSASILKPWTFYSARVRAWAQIYNSTWSEWSPSVKWFNYYVWPWEQHLPLALSISCIIIVVICLSCYWSIIKIKKDWWDQIPNPAHSPLVAVVIQESQVSLWRRRSGGQEPAKCPHWKTCLTKLLPCLLEHGVGKEDSSFKDARSGPVQAPGKSAWRPVEVSRTILWPESISVVKCVELSEAPVEVECEEEEDVEEDQGSFCSSPESSRGGFQDSREGIVARLTESLFLDLLGGENGDFCPPGLGESCLLPPSESVSAQMPWAELPSAEPQEAALQGPEQLLSPECTPAATLTGSPACLAPTQPPAVIVTDNPFYRSFSSVLSQCSGPGELDSDPQLAEGLGDGDPDMLSAPQPSEPPAALAPEPESWEQVLRRSVLQHQHGAAGGPAAAPSSGYRQFAQAVRQGAQGGGEAGYKAFSSLLPSGALRPGTSGAEASSGEGCYKPFRSLPSGCPGVPAPVPLFTFGLDLEPHGPQRALPPGSSPGCPALEPGAKGEDSQKPPLSREQASGPLGDDLGSGIVYSALTCHLCGHLKQCHGQEERGEAHAEATRCCGCCCGDRCESPVSPLPGAVPLEASLPASLGGSDGGKSSLSFQPGPSNAQGSSQAPAMVAVLSTGPPA</sequence>
<feature type="chain" id="PRO_5029629949" description="Interleukin-4 receptor subunit alpha" evidence="14">
    <location>
        <begin position="21"/>
        <end position="804"/>
    </location>
</feature>
<dbReference type="PANTHER" id="PTHR23037">
    <property type="entry name" value="CYTOKINE RECEPTOR"/>
    <property type="match status" value="1"/>
</dbReference>
<dbReference type="Proteomes" id="UP000550707">
    <property type="component" value="Unassembled WGS sequence"/>
</dbReference>
<dbReference type="InterPro" id="IPR003531">
    <property type="entry name" value="Hempt_rcpt_S_F1_CS"/>
</dbReference>
<comment type="function">
    <text evidence="12">Receptor for both interleukin 4 and interleukin 13. Couples to the JAK1/2/3-STAT6 pathway. The IL4 response is involved in promoting Th2 differentiation. The IL4/IL13 responses are involved in regulating IgE production and, chemokine and mucus production at sites of allergic inflammation. In certain cell types, can signal through activation of insulin receptor substrates, IRS1/IRS2.</text>
</comment>
<evidence type="ECO:0000256" key="14">
    <source>
        <dbReference type="SAM" id="SignalP"/>
    </source>
</evidence>
<dbReference type="PROSITE" id="PS01355">
    <property type="entry name" value="HEMATOPO_REC_S_F1"/>
    <property type="match status" value="1"/>
</dbReference>
<dbReference type="EMBL" id="JACASF010000003">
    <property type="protein sequence ID" value="KAF6489683.1"/>
    <property type="molecule type" value="Genomic_DNA"/>
</dbReference>
<keyword evidence="4" id="KW-0597">Phosphoprotein</keyword>
<dbReference type="AlphaFoldDB" id="A0A7J8IYI3"/>
<dbReference type="SMART" id="SM00060">
    <property type="entry name" value="FN3"/>
    <property type="match status" value="1"/>
</dbReference>
<dbReference type="PROSITE" id="PS50853">
    <property type="entry name" value="FN3"/>
    <property type="match status" value="1"/>
</dbReference>
<organism evidence="16 17">
    <name type="scientific">Molossus molossus</name>
    <name type="common">Pallas' mastiff bat</name>
    <name type="synonym">Vespertilio molossus</name>
    <dbReference type="NCBI Taxonomy" id="27622"/>
    <lineage>
        <taxon>Eukaryota</taxon>
        <taxon>Metazoa</taxon>
        <taxon>Chordata</taxon>
        <taxon>Craniata</taxon>
        <taxon>Vertebrata</taxon>
        <taxon>Euteleostomi</taxon>
        <taxon>Mammalia</taxon>
        <taxon>Eutheria</taxon>
        <taxon>Laurasiatheria</taxon>
        <taxon>Chiroptera</taxon>
        <taxon>Yangochiroptera</taxon>
        <taxon>Molossidae</taxon>
        <taxon>Molossus</taxon>
    </lineage>
</organism>
<keyword evidence="7" id="KW-1133">Transmembrane helix</keyword>
<accession>A0A7J8IYI3</accession>
<evidence type="ECO:0000313" key="17">
    <source>
        <dbReference type="Proteomes" id="UP000550707"/>
    </source>
</evidence>
<evidence type="ECO:0000313" key="16">
    <source>
        <dbReference type="EMBL" id="KAF6489683.1"/>
    </source>
</evidence>
<dbReference type="InParanoid" id="A0A7J8IYI3"/>
<dbReference type="GO" id="GO:0009897">
    <property type="term" value="C:external side of plasma membrane"/>
    <property type="evidence" value="ECO:0007669"/>
    <property type="project" value="TreeGrafter"/>
</dbReference>
<keyword evidence="9" id="KW-1015">Disulfide bond</keyword>
<dbReference type="InterPro" id="IPR003961">
    <property type="entry name" value="FN3_dom"/>
</dbReference>
<dbReference type="SUPFAM" id="SSF49265">
    <property type="entry name" value="Fibronectin type III"/>
    <property type="match status" value="2"/>
</dbReference>
<keyword evidence="5" id="KW-0812">Transmembrane</keyword>
<name>A0A7J8IYI3_MOLMO</name>
<keyword evidence="6 14" id="KW-0732">Signal</keyword>
<gene>
    <name evidence="16" type="ORF">HJG59_006769</name>
</gene>
<reference evidence="16 17" key="1">
    <citation type="journal article" date="2020" name="Nature">
        <title>Six reference-quality genomes reveal evolution of bat adaptations.</title>
        <authorList>
            <person name="Jebb D."/>
            <person name="Huang Z."/>
            <person name="Pippel M."/>
            <person name="Hughes G.M."/>
            <person name="Lavrichenko K."/>
            <person name="Devanna P."/>
            <person name="Winkler S."/>
            <person name="Jermiin L.S."/>
            <person name="Skirmuntt E.C."/>
            <person name="Katzourakis A."/>
            <person name="Burkitt-Gray L."/>
            <person name="Ray D.A."/>
            <person name="Sullivan K.A.M."/>
            <person name="Roscito J.G."/>
            <person name="Kirilenko B.M."/>
            <person name="Davalos L.M."/>
            <person name="Corthals A.P."/>
            <person name="Power M.L."/>
            <person name="Jones G."/>
            <person name="Ransome R.D."/>
            <person name="Dechmann D.K.N."/>
            <person name="Locatelli A.G."/>
            <person name="Puechmaille S.J."/>
            <person name="Fedrigo O."/>
            <person name="Jarvis E.D."/>
            <person name="Hiller M."/>
            <person name="Vernes S.C."/>
            <person name="Myers E.W."/>
            <person name="Teeling E.C."/>
        </authorList>
    </citation>
    <scope>NUCLEOTIDE SEQUENCE [LARGE SCALE GENOMIC DNA]</scope>
    <source>
        <strain evidence="16">MMolMol1</strain>
        <tissue evidence="16">Muscle</tissue>
    </source>
</reference>
<keyword evidence="11" id="KW-0325">Glycoprotein</keyword>
<proteinExistence type="inferred from homology"/>
<feature type="region of interest" description="Disordered" evidence="13">
    <location>
        <begin position="378"/>
        <end position="398"/>
    </location>
</feature>
<dbReference type="Pfam" id="PF09238">
    <property type="entry name" value="IL4Ra_N"/>
    <property type="match status" value="1"/>
</dbReference>
<dbReference type="InterPro" id="IPR015319">
    <property type="entry name" value="IL-4_rcpt-alpha_N"/>
</dbReference>
<feature type="compositionally biased region" description="Polar residues" evidence="13">
    <location>
        <begin position="778"/>
        <end position="791"/>
    </location>
</feature>
<evidence type="ECO:0000256" key="9">
    <source>
        <dbReference type="ARBA" id="ARBA00023157"/>
    </source>
</evidence>
<evidence type="ECO:0000256" key="6">
    <source>
        <dbReference type="ARBA" id="ARBA00022729"/>
    </source>
</evidence>
<dbReference type="FunCoup" id="A0A7J8IYI3">
    <property type="interactions" value="289"/>
</dbReference>
<evidence type="ECO:0000256" key="10">
    <source>
        <dbReference type="ARBA" id="ARBA00023170"/>
    </source>
</evidence>
<feature type="domain" description="Fibronectin type-III" evidence="15">
    <location>
        <begin position="125"/>
        <end position="224"/>
    </location>
</feature>
<comment type="subcellular location">
    <subcellularLocation>
        <location evidence="1">Membrane</location>
        <topology evidence="1">Single-pass type I membrane protein</topology>
    </subcellularLocation>
</comment>